<protein>
    <submittedName>
        <fullName evidence="2">Uncharacterized protein</fullName>
    </submittedName>
</protein>
<feature type="chain" id="PRO_5001913767" evidence="1">
    <location>
        <begin position="27"/>
        <end position="178"/>
    </location>
</feature>
<feature type="non-terminal residue" evidence="2">
    <location>
        <position position="178"/>
    </location>
</feature>
<reference evidence="2" key="1">
    <citation type="journal article" date="2012" name="Nat. Genet.">
        <title>Whole-genome sequence of Schistosoma haematobium.</title>
        <authorList>
            <person name="Young N.D."/>
            <person name="Jex A.R."/>
            <person name="Li B."/>
            <person name="Liu S."/>
            <person name="Yang L."/>
            <person name="Xiong Z."/>
            <person name="Li Y."/>
            <person name="Cantacessi C."/>
            <person name="Hall R.S."/>
            <person name="Xu X."/>
            <person name="Chen F."/>
            <person name="Wu X."/>
            <person name="Zerlotini A."/>
            <person name="Oliveira G."/>
            <person name="Hofmann A."/>
            <person name="Zhang G."/>
            <person name="Fang X."/>
            <person name="Kang Y."/>
            <person name="Campbell B.E."/>
            <person name="Loukas A."/>
            <person name="Ranganathan S."/>
            <person name="Rollinson D."/>
            <person name="Rinaldi G."/>
            <person name="Brindley P.J."/>
            <person name="Yang H."/>
            <person name="Wang J."/>
            <person name="Wang J."/>
            <person name="Gasser R.B."/>
        </authorList>
    </citation>
    <scope>NUCLEOTIDE SEQUENCE [LARGE SCALE GENOMIC DNA]</scope>
</reference>
<organism evidence="2">
    <name type="scientific">Schistosoma haematobium</name>
    <name type="common">Blood fluke</name>
    <dbReference type="NCBI Taxonomy" id="6185"/>
    <lineage>
        <taxon>Eukaryota</taxon>
        <taxon>Metazoa</taxon>
        <taxon>Spiralia</taxon>
        <taxon>Lophotrochozoa</taxon>
        <taxon>Platyhelminthes</taxon>
        <taxon>Trematoda</taxon>
        <taxon>Digenea</taxon>
        <taxon>Strigeidida</taxon>
        <taxon>Schistosomatoidea</taxon>
        <taxon>Schistosomatidae</taxon>
        <taxon>Schistosoma</taxon>
    </lineage>
</organism>
<gene>
    <name evidence="2" type="ORF">MS3_09820</name>
</gene>
<name>A0A095CES4_SCHHA</name>
<dbReference type="AlphaFoldDB" id="A0A095CES4"/>
<sequence>MRHNILSSQWMSFFLIIICVAEFFECQDVCNQTGWMTSGKIISENSSYRYVSNQFDRYKHVQSQHYMYLQSISINQTQPSVITSLDKYNKTLFLEPQLSLKFYNSNVTRFDIYTDSGIDIHGEQYVGYIEAFNAKNISFEFAILNKKDLFAVKWFIDKEVDGKQFTAEVTCLIHPNGK</sequence>
<keyword evidence="1" id="KW-0732">Signal</keyword>
<evidence type="ECO:0000313" key="2">
    <source>
        <dbReference type="EMBL" id="KGB41313.1"/>
    </source>
</evidence>
<dbReference type="EMBL" id="KL251814">
    <property type="protein sequence ID" value="KGB41313.1"/>
    <property type="molecule type" value="Genomic_DNA"/>
</dbReference>
<evidence type="ECO:0000256" key="1">
    <source>
        <dbReference type="SAM" id="SignalP"/>
    </source>
</evidence>
<feature type="signal peptide" evidence="1">
    <location>
        <begin position="1"/>
        <end position="26"/>
    </location>
</feature>
<accession>A0A095CES4</accession>
<proteinExistence type="predicted"/>